<dbReference type="AlphaFoldDB" id="A0A417Y9P1"/>
<sequence>MLKANVIMKEILLFIFGVLFILGVAGFIDYLRDQPINWGDRLFKCILTVVFIRLFMFIGRVIDKKYD</sequence>
<feature type="transmembrane region" description="Helical" evidence="1">
    <location>
        <begin position="12"/>
        <end position="30"/>
    </location>
</feature>
<evidence type="ECO:0000313" key="2">
    <source>
        <dbReference type="EMBL" id="RHW29291.1"/>
    </source>
</evidence>
<keyword evidence="1" id="KW-1133">Transmembrane helix</keyword>
<reference evidence="2 3" key="1">
    <citation type="journal article" date="2007" name="Int. J. Syst. Evol. Microbiol.">
        <title>Oceanobacillus profundus sp. nov., isolated from a deep-sea sediment core.</title>
        <authorList>
            <person name="Kim Y.G."/>
            <person name="Choi D.H."/>
            <person name="Hyun S."/>
            <person name="Cho B.C."/>
        </authorList>
    </citation>
    <scope>NUCLEOTIDE SEQUENCE [LARGE SCALE GENOMIC DNA]</scope>
    <source>
        <strain evidence="2 3">DSM 18246</strain>
    </source>
</reference>
<feature type="transmembrane region" description="Helical" evidence="1">
    <location>
        <begin position="42"/>
        <end position="62"/>
    </location>
</feature>
<comment type="caution">
    <text evidence="2">The sequence shown here is derived from an EMBL/GenBank/DDBJ whole genome shotgun (WGS) entry which is preliminary data.</text>
</comment>
<keyword evidence="3" id="KW-1185">Reference proteome</keyword>
<dbReference type="RefSeq" id="WP_118890461.1">
    <property type="nucleotide sequence ID" value="NZ_PHUT01000028.1"/>
</dbReference>
<gene>
    <name evidence="2" type="ORF">D1B32_22710</name>
</gene>
<proteinExistence type="predicted"/>
<organism evidence="2 3">
    <name type="scientific">Oceanobacillus profundus</name>
    <dbReference type="NCBI Taxonomy" id="372463"/>
    <lineage>
        <taxon>Bacteria</taxon>
        <taxon>Bacillati</taxon>
        <taxon>Bacillota</taxon>
        <taxon>Bacilli</taxon>
        <taxon>Bacillales</taxon>
        <taxon>Bacillaceae</taxon>
        <taxon>Oceanobacillus</taxon>
    </lineage>
</organism>
<accession>A0A417Y9P1</accession>
<protein>
    <submittedName>
        <fullName evidence="2">Uncharacterized protein</fullName>
    </submittedName>
</protein>
<evidence type="ECO:0000256" key="1">
    <source>
        <dbReference type="SAM" id="Phobius"/>
    </source>
</evidence>
<dbReference type="Proteomes" id="UP000285456">
    <property type="component" value="Unassembled WGS sequence"/>
</dbReference>
<keyword evidence="1" id="KW-0812">Transmembrane</keyword>
<evidence type="ECO:0000313" key="3">
    <source>
        <dbReference type="Proteomes" id="UP000285456"/>
    </source>
</evidence>
<dbReference type="EMBL" id="QWEH01000030">
    <property type="protein sequence ID" value="RHW29291.1"/>
    <property type="molecule type" value="Genomic_DNA"/>
</dbReference>
<keyword evidence="1" id="KW-0472">Membrane</keyword>
<name>A0A417Y9P1_9BACI</name>